<protein>
    <recommendedName>
        <fullName evidence="2">Thioredoxin domain-containing protein</fullName>
    </recommendedName>
</protein>
<keyword evidence="1" id="KW-0472">Membrane</keyword>
<dbReference type="InterPro" id="IPR017853">
    <property type="entry name" value="GH"/>
</dbReference>
<dbReference type="SUPFAM" id="SSF52833">
    <property type="entry name" value="Thioredoxin-like"/>
    <property type="match status" value="1"/>
</dbReference>
<dbReference type="InterPro" id="IPR013766">
    <property type="entry name" value="Thioredoxin_domain"/>
</dbReference>
<comment type="caution">
    <text evidence="3">The sequence shown here is derived from an EMBL/GenBank/DDBJ whole genome shotgun (WGS) entry which is preliminary data.</text>
</comment>
<organism evidence="3 4">
    <name type="scientific">Effrenium voratum</name>
    <dbReference type="NCBI Taxonomy" id="2562239"/>
    <lineage>
        <taxon>Eukaryota</taxon>
        <taxon>Sar</taxon>
        <taxon>Alveolata</taxon>
        <taxon>Dinophyceae</taxon>
        <taxon>Suessiales</taxon>
        <taxon>Symbiodiniaceae</taxon>
        <taxon>Effrenium</taxon>
    </lineage>
</organism>
<keyword evidence="1" id="KW-1133">Transmembrane helix</keyword>
<accession>A0AA36HY33</accession>
<dbReference type="CDD" id="cd02961">
    <property type="entry name" value="PDI_a_family"/>
    <property type="match status" value="1"/>
</dbReference>
<evidence type="ECO:0000256" key="1">
    <source>
        <dbReference type="SAM" id="Phobius"/>
    </source>
</evidence>
<dbReference type="SUPFAM" id="SSF51445">
    <property type="entry name" value="(Trans)glycosidases"/>
    <property type="match status" value="1"/>
</dbReference>
<feature type="transmembrane region" description="Helical" evidence="1">
    <location>
        <begin position="193"/>
        <end position="216"/>
    </location>
</feature>
<evidence type="ECO:0000313" key="4">
    <source>
        <dbReference type="Proteomes" id="UP001178507"/>
    </source>
</evidence>
<dbReference type="EMBL" id="CAUJNA010000427">
    <property type="protein sequence ID" value="CAJ1376900.1"/>
    <property type="molecule type" value="Genomic_DNA"/>
</dbReference>
<dbReference type="AlphaFoldDB" id="A0AA36HY33"/>
<dbReference type="Proteomes" id="UP001178507">
    <property type="component" value="Unassembled WGS sequence"/>
</dbReference>
<feature type="domain" description="Thioredoxin" evidence="2">
    <location>
        <begin position="290"/>
        <end position="356"/>
    </location>
</feature>
<evidence type="ECO:0000313" key="3">
    <source>
        <dbReference type="EMBL" id="CAJ1376900.1"/>
    </source>
</evidence>
<dbReference type="InterPro" id="IPR036249">
    <property type="entry name" value="Thioredoxin-like_sf"/>
</dbReference>
<dbReference type="Gene3D" id="3.40.30.10">
    <property type="entry name" value="Glutaredoxin"/>
    <property type="match status" value="1"/>
</dbReference>
<dbReference type="Pfam" id="PF00085">
    <property type="entry name" value="Thioredoxin"/>
    <property type="match status" value="1"/>
</dbReference>
<evidence type="ECO:0000259" key="2">
    <source>
        <dbReference type="Pfam" id="PF00085"/>
    </source>
</evidence>
<keyword evidence="1" id="KW-0812">Transmembrane</keyword>
<reference evidence="3" key="1">
    <citation type="submission" date="2023-08" db="EMBL/GenBank/DDBJ databases">
        <authorList>
            <person name="Chen Y."/>
            <person name="Shah S."/>
            <person name="Dougan E. K."/>
            <person name="Thang M."/>
            <person name="Chan C."/>
        </authorList>
    </citation>
    <scope>NUCLEOTIDE SEQUENCE</scope>
</reference>
<keyword evidence="4" id="KW-1185">Reference proteome</keyword>
<gene>
    <name evidence="3" type="ORF">EVOR1521_LOCUS5841</name>
</gene>
<proteinExistence type="predicted"/>
<name>A0AA36HY33_9DINO</name>
<sequence>MEKADQGLINTFLKNAYQKYGRRYAFTFNVYPYFDPGVHLNPGSTDQCSLDLPRVICWEGSTCLGPNIMAAARRQISRMTGRLDDLFWIGEIGWSSPKASALGTAMAECEQFSSLDTFKTFYNGFLQWNLDVPGSLPGPDHAFYFTLRDALNFGKQEHFGLITSCESLACKIAKPDFRGEICPLASLQQGLSWQAWGFVGLGVLLAVCTGLTCLFVRSPKVQKHFDRPQRIAKRRLVQAAQAPSERLWVGPMGTPHRRERLARSAAMARAARGLLALLVSLTEVMGSERIVSLTEATFAETLRKSQMALVAFVTPWCMACRLLMPELERLEEALAETSVLVAQCDVSREARLAQIYSAWRTPLAPWSGVGIWP</sequence>